<evidence type="ECO:0000256" key="4">
    <source>
        <dbReference type="RuleBase" id="RU003718"/>
    </source>
</evidence>
<evidence type="ECO:0000256" key="2">
    <source>
        <dbReference type="ARBA" id="ARBA00022676"/>
    </source>
</evidence>
<dbReference type="PANTHER" id="PTHR48047:SF45">
    <property type="entry name" value="SCOPOLETIN GLUCOSYLTRANSFERASE-LIKE"/>
    <property type="match status" value="1"/>
</dbReference>
<keyword evidence="6" id="KW-0472">Membrane</keyword>
<comment type="caution">
    <text evidence="7">The sequence shown here is derived from an EMBL/GenBank/DDBJ whole genome shotgun (WGS) entry which is preliminary data.</text>
</comment>
<keyword evidence="2 4" id="KW-0328">Glycosyltransferase</keyword>
<evidence type="ECO:0000256" key="1">
    <source>
        <dbReference type="ARBA" id="ARBA00009995"/>
    </source>
</evidence>
<evidence type="ECO:0000313" key="8">
    <source>
        <dbReference type="Proteomes" id="UP001180020"/>
    </source>
</evidence>
<dbReference type="InterPro" id="IPR035595">
    <property type="entry name" value="UDP_glycos_trans_CS"/>
</dbReference>
<dbReference type="AlphaFoldDB" id="A0AAV9DKB3"/>
<name>A0AAV9DKB3_ACOCL</name>
<reference evidence="7" key="1">
    <citation type="journal article" date="2023" name="Nat. Commun.">
        <title>Diploid and tetraploid genomes of Acorus and the evolution of monocots.</title>
        <authorList>
            <person name="Ma L."/>
            <person name="Liu K.W."/>
            <person name="Li Z."/>
            <person name="Hsiao Y.Y."/>
            <person name="Qi Y."/>
            <person name="Fu T."/>
            <person name="Tang G.D."/>
            <person name="Zhang D."/>
            <person name="Sun W.H."/>
            <person name="Liu D.K."/>
            <person name="Li Y."/>
            <person name="Chen G.Z."/>
            <person name="Liu X.D."/>
            <person name="Liao X.Y."/>
            <person name="Jiang Y.T."/>
            <person name="Yu X."/>
            <person name="Hao Y."/>
            <person name="Huang J."/>
            <person name="Zhao X.W."/>
            <person name="Ke S."/>
            <person name="Chen Y.Y."/>
            <person name="Wu W.L."/>
            <person name="Hsu J.L."/>
            <person name="Lin Y.F."/>
            <person name="Huang M.D."/>
            <person name="Li C.Y."/>
            <person name="Huang L."/>
            <person name="Wang Z.W."/>
            <person name="Zhao X."/>
            <person name="Zhong W.Y."/>
            <person name="Peng D.H."/>
            <person name="Ahmad S."/>
            <person name="Lan S."/>
            <person name="Zhang J.S."/>
            <person name="Tsai W.C."/>
            <person name="Van de Peer Y."/>
            <person name="Liu Z.J."/>
        </authorList>
    </citation>
    <scope>NUCLEOTIDE SEQUENCE</scope>
    <source>
        <strain evidence="7">CP</strain>
    </source>
</reference>
<keyword evidence="8" id="KW-1185">Reference proteome</keyword>
<dbReference type="EMBL" id="JAUJYO010000012">
    <property type="protein sequence ID" value="KAK1302091.1"/>
    <property type="molecule type" value="Genomic_DNA"/>
</dbReference>
<evidence type="ECO:0000256" key="5">
    <source>
        <dbReference type="RuleBase" id="RU362057"/>
    </source>
</evidence>
<dbReference type="GO" id="GO:0035251">
    <property type="term" value="F:UDP-glucosyltransferase activity"/>
    <property type="evidence" value="ECO:0007669"/>
    <property type="project" value="TreeGrafter"/>
</dbReference>
<evidence type="ECO:0000256" key="6">
    <source>
        <dbReference type="SAM" id="Phobius"/>
    </source>
</evidence>
<sequence length="454" mass="50182">MTTPREDQPLHIFFFPLMAPGHIIPMSSLAALFAARGVRSTLLTTPSNYPYIPHHPQIHLLPFPNQNNLTDAADSMRFFDSLEHLRDHFHHLLLLHRPDCVVTDSFLPWTADVACLAGVPRIAFQTMGFFPLCVIDSTRALNTGPHPALTSEQTISIEGLPNTISMKRSQIDPSAFHPNEFSKFYDRVVAADDNSFGSIVNTFYELEPEYADHYSAVTKRKAWHVGPVNIGLGHSISDPSTRVLSWLDERATGSVVYVCFGTLSRLTREQEREIRLGLADSGVPYIWVTSGSEEEPNSDEKGLIVRGWAAQGAILGHRAVGGFVTHCGWNSVLEALARAVPMVTWPLCADQFYNERLVVEVLGVGIAIGAEVWTMTAEERTVIGRGKVAEAVGRVMGGGDMAVGMRRRVREVAEMARRAVEKGGSSYGDLERVIGELWGACREKEVQSLVENFD</sequence>
<proteinExistence type="inferred from homology"/>
<organism evidence="7 8">
    <name type="scientific">Acorus calamus</name>
    <name type="common">Sweet flag</name>
    <dbReference type="NCBI Taxonomy" id="4465"/>
    <lineage>
        <taxon>Eukaryota</taxon>
        <taxon>Viridiplantae</taxon>
        <taxon>Streptophyta</taxon>
        <taxon>Embryophyta</taxon>
        <taxon>Tracheophyta</taxon>
        <taxon>Spermatophyta</taxon>
        <taxon>Magnoliopsida</taxon>
        <taxon>Liliopsida</taxon>
        <taxon>Acoraceae</taxon>
        <taxon>Acorus</taxon>
    </lineage>
</organism>
<dbReference type="CDD" id="cd03784">
    <property type="entry name" value="GT1_Gtf-like"/>
    <property type="match status" value="1"/>
</dbReference>
<dbReference type="SUPFAM" id="SSF53756">
    <property type="entry name" value="UDP-Glycosyltransferase/glycogen phosphorylase"/>
    <property type="match status" value="1"/>
</dbReference>
<keyword evidence="6" id="KW-0812">Transmembrane</keyword>
<protein>
    <recommendedName>
        <fullName evidence="5">Glycosyltransferase</fullName>
        <ecNumber evidence="5">2.4.1.-</ecNumber>
    </recommendedName>
</protein>
<evidence type="ECO:0000313" key="7">
    <source>
        <dbReference type="EMBL" id="KAK1302091.1"/>
    </source>
</evidence>
<dbReference type="InterPro" id="IPR002213">
    <property type="entry name" value="UDP_glucos_trans"/>
</dbReference>
<dbReference type="Pfam" id="PF00201">
    <property type="entry name" value="UDPGT"/>
    <property type="match status" value="1"/>
</dbReference>
<reference evidence="7" key="2">
    <citation type="submission" date="2023-06" db="EMBL/GenBank/DDBJ databases">
        <authorList>
            <person name="Ma L."/>
            <person name="Liu K.-W."/>
            <person name="Li Z."/>
            <person name="Hsiao Y.-Y."/>
            <person name="Qi Y."/>
            <person name="Fu T."/>
            <person name="Tang G."/>
            <person name="Zhang D."/>
            <person name="Sun W.-H."/>
            <person name="Liu D.-K."/>
            <person name="Li Y."/>
            <person name="Chen G.-Z."/>
            <person name="Liu X.-D."/>
            <person name="Liao X.-Y."/>
            <person name="Jiang Y.-T."/>
            <person name="Yu X."/>
            <person name="Hao Y."/>
            <person name="Huang J."/>
            <person name="Zhao X.-W."/>
            <person name="Ke S."/>
            <person name="Chen Y.-Y."/>
            <person name="Wu W.-L."/>
            <person name="Hsu J.-L."/>
            <person name="Lin Y.-F."/>
            <person name="Huang M.-D."/>
            <person name="Li C.-Y."/>
            <person name="Huang L."/>
            <person name="Wang Z.-W."/>
            <person name="Zhao X."/>
            <person name="Zhong W.-Y."/>
            <person name="Peng D.-H."/>
            <person name="Ahmad S."/>
            <person name="Lan S."/>
            <person name="Zhang J.-S."/>
            <person name="Tsai W.-C."/>
            <person name="Van De Peer Y."/>
            <person name="Liu Z.-J."/>
        </authorList>
    </citation>
    <scope>NUCLEOTIDE SEQUENCE</scope>
    <source>
        <strain evidence="7">CP</strain>
        <tissue evidence="7">Leaves</tissue>
    </source>
</reference>
<keyword evidence="6" id="KW-1133">Transmembrane helix</keyword>
<gene>
    <name evidence="7" type="primary">GT7</name>
    <name evidence="7" type="ORF">QJS10_CPB12g00187</name>
</gene>
<dbReference type="Gene3D" id="3.40.50.2000">
    <property type="entry name" value="Glycogen Phosphorylase B"/>
    <property type="match status" value="2"/>
</dbReference>
<feature type="transmembrane region" description="Helical" evidence="6">
    <location>
        <begin position="12"/>
        <end position="35"/>
    </location>
</feature>
<dbReference type="EC" id="2.4.1.-" evidence="5"/>
<dbReference type="PROSITE" id="PS00375">
    <property type="entry name" value="UDPGT"/>
    <property type="match status" value="1"/>
</dbReference>
<keyword evidence="3 4" id="KW-0808">Transferase</keyword>
<comment type="similarity">
    <text evidence="1 4">Belongs to the UDP-glycosyltransferase family.</text>
</comment>
<evidence type="ECO:0000256" key="3">
    <source>
        <dbReference type="ARBA" id="ARBA00022679"/>
    </source>
</evidence>
<dbReference type="Proteomes" id="UP001180020">
    <property type="component" value="Unassembled WGS sequence"/>
</dbReference>
<dbReference type="PANTHER" id="PTHR48047">
    <property type="entry name" value="GLYCOSYLTRANSFERASE"/>
    <property type="match status" value="1"/>
</dbReference>
<dbReference type="FunFam" id="3.40.50.2000:FF:000060">
    <property type="entry name" value="Glycosyltransferase"/>
    <property type="match status" value="1"/>
</dbReference>
<accession>A0AAV9DKB3</accession>